<keyword evidence="2" id="KW-1185">Reference proteome</keyword>
<sequence length="312" mass="34741">MSILRRLRASGPQLLPELDDVKLGRVRRQLDSPGMPGQEAIRINQVERLLQEAGTDWDRRAHRFAVLAQAAAPSSLARFWRLRHSHNANPLVFEAWVELVRGRHVGRMEDARAAAYHCYGAADALPDDPTPWVVLLGILRLMRADSRELFAVWNEVVARDPWNREAHLQMLRHLSPEECGSRSSQLGFVDTVRAAVPSNAPAVGVELTALVDEQARISARGGVEALLVRRQWTSNRASRALDAALADWPRPGHLQHAAALADLNLLAFALVQAGRSRESIGTFGLLGDVATSWPWSLNGDPLRQFGYWQSQY</sequence>
<organism evidence="1 2">
    <name type="scientific">Kitasatospora herbaricolor</name>
    <dbReference type="NCBI Taxonomy" id="68217"/>
    <lineage>
        <taxon>Bacteria</taxon>
        <taxon>Bacillati</taxon>
        <taxon>Actinomycetota</taxon>
        <taxon>Actinomycetes</taxon>
        <taxon>Kitasatosporales</taxon>
        <taxon>Streptomycetaceae</taxon>
        <taxon>Kitasatospora</taxon>
    </lineage>
</organism>
<dbReference type="Proteomes" id="UP001432014">
    <property type="component" value="Chromosome"/>
</dbReference>
<evidence type="ECO:0000313" key="1">
    <source>
        <dbReference type="EMBL" id="WUS59961.1"/>
    </source>
</evidence>
<gene>
    <name evidence="1" type="ORF">OG469_33385</name>
</gene>
<evidence type="ECO:0008006" key="3">
    <source>
        <dbReference type="Google" id="ProtNLM"/>
    </source>
</evidence>
<dbReference type="EMBL" id="CP108482">
    <property type="protein sequence ID" value="WUS59961.1"/>
    <property type="molecule type" value="Genomic_DNA"/>
</dbReference>
<accession>A0ABZ1WGH5</accession>
<reference evidence="1 2" key="1">
    <citation type="submission" date="2022-10" db="EMBL/GenBank/DDBJ databases">
        <title>The complete genomes of actinobacterial strains from the NBC collection.</title>
        <authorList>
            <person name="Joergensen T.S."/>
            <person name="Alvarez Arevalo M."/>
            <person name="Sterndorff E.B."/>
            <person name="Faurdal D."/>
            <person name="Vuksanovic O."/>
            <person name="Mourched A.-S."/>
            <person name="Charusanti P."/>
            <person name="Shaw S."/>
            <person name="Blin K."/>
            <person name="Weber T."/>
        </authorList>
    </citation>
    <scope>NUCLEOTIDE SEQUENCE [LARGE SCALE GENOMIC DNA]</scope>
    <source>
        <strain evidence="1 2">NBC_01247</strain>
    </source>
</reference>
<dbReference type="RefSeq" id="WP_329493944.1">
    <property type="nucleotide sequence ID" value="NZ_CP108460.1"/>
</dbReference>
<name>A0ABZ1WGH5_9ACTN</name>
<protein>
    <recommendedName>
        <fullName evidence="3">DUF4034 domain-containing protein</fullName>
    </recommendedName>
</protein>
<proteinExistence type="predicted"/>
<evidence type="ECO:0000313" key="2">
    <source>
        <dbReference type="Proteomes" id="UP001432014"/>
    </source>
</evidence>